<dbReference type="Proteomes" id="UP000659047">
    <property type="component" value="Unassembled WGS sequence"/>
</dbReference>
<reference evidence="1" key="1">
    <citation type="submission" date="2021-01" db="EMBL/GenBank/DDBJ databases">
        <title>Intestinitalea alba gen. nov., sp. nov., a novel genus of the family Enterobacteriaceae, isolated from the gut of the plastic-eating mealworm Tenebrio molitor L.</title>
        <authorList>
            <person name="Yang Y."/>
        </authorList>
    </citation>
    <scope>NUCLEOTIDE SEQUENCE</scope>
    <source>
        <strain evidence="1">BIT-L3</strain>
    </source>
</reference>
<dbReference type="EMBL" id="JAEPBH010000088">
    <property type="protein sequence ID" value="MBK4717066.1"/>
    <property type="molecule type" value="Genomic_DNA"/>
</dbReference>
<evidence type="ECO:0000313" key="2">
    <source>
        <dbReference type="Proteomes" id="UP000659047"/>
    </source>
</evidence>
<evidence type="ECO:0000313" key="1">
    <source>
        <dbReference type="EMBL" id="MBK4717066.1"/>
    </source>
</evidence>
<dbReference type="AlphaFoldDB" id="A0A8K0V747"/>
<protein>
    <submittedName>
        <fullName evidence="1">VgrG protein</fullName>
    </submittedName>
</protein>
<proteinExistence type="predicted"/>
<accession>A0A8K0V747</accession>
<feature type="non-terminal residue" evidence="1">
    <location>
        <position position="1"/>
    </location>
</feature>
<sequence length="69" mass="7640">MKNYAPESFDEKFVVTHALTGDPIANLPYQIKLPDGKIIKGVTSATGETELLQSEMVDDMILSFLPIEK</sequence>
<keyword evidence="2" id="KW-1185">Reference proteome</keyword>
<organism evidence="1 2">
    <name type="scientific">Tenebrionibacter intestinalis</name>
    <dbReference type="NCBI Taxonomy" id="2799638"/>
    <lineage>
        <taxon>Bacteria</taxon>
        <taxon>Pseudomonadati</taxon>
        <taxon>Pseudomonadota</taxon>
        <taxon>Gammaproteobacteria</taxon>
        <taxon>Enterobacterales</taxon>
        <taxon>Enterobacteriaceae</taxon>
        <taxon>Tenebrionibacter/Tenebrionicola group</taxon>
        <taxon>Tenebrionibacter</taxon>
    </lineage>
</organism>
<name>A0A8K0V747_9ENTR</name>
<comment type="caution">
    <text evidence="1">The sequence shown here is derived from an EMBL/GenBank/DDBJ whole genome shotgun (WGS) entry which is preliminary data.</text>
</comment>
<gene>
    <name evidence="1" type="ORF">JJB97_17470</name>
</gene>